<keyword evidence="5 9" id="KW-0560">Oxidoreductase</keyword>
<dbReference type="GO" id="GO:0016705">
    <property type="term" value="F:oxidoreductase activity, acting on paired donors, with incorporation or reduction of molecular oxygen"/>
    <property type="evidence" value="ECO:0007669"/>
    <property type="project" value="InterPro"/>
</dbReference>
<dbReference type="GO" id="GO:0004497">
    <property type="term" value="F:monooxygenase activity"/>
    <property type="evidence" value="ECO:0007669"/>
    <property type="project" value="UniProtKB-KW"/>
</dbReference>
<evidence type="ECO:0000256" key="2">
    <source>
        <dbReference type="ARBA" id="ARBA00010617"/>
    </source>
</evidence>
<evidence type="ECO:0000256" key="9">
    <source>
        <dbReference type="RuleBase" id="RU000461"/>
    </source>
</evidence>
<keyword evidence="4 9" id="KW-0479">Metal-binding</keyword>
<dbReference type="PANTHER" id="PTHR46696:SF1">
    <property type="entry name" value="CYTOCHROME P450 YJIB-RELATED"/>
    <property type="match status" value="1"/>
</dbReference>
<comment type="similarity">
    <text evidence="2 9">Belongs to the cytochrome P450 family.</text>
</comment>
<accession>A0A1I5INX9</accession>
<dbReference type="Pfam" id="PF00067">
    <property type="entry name" value="p450"/>
    <property type="match status" value="1"/>
</dbReference>
<dbReference type="InterPro" id="IPR001128">
    <property type="entry name" value="Cyt_P450"/>
</dbReference>
<dbReference type="FunFam" id="1.10.630.10:FF:000018">
    <property type="entry name" value="Cytochrome P450 monooxygenase"/>
    <property type="match status" value="1"/>
</dbReference>
<dbReference type="InterPro" id="IPR036396">
    <property type="entry name" value="Cyt_P450_sf"/>
</dbReference>
<dbReference type="PRINTS" id="PR00385">
    <property type="entry name" value="P450"/>
</dbReference>
<dbReference type="RefSeq" id="WP_244287121.1">
    <property type="nucleotide sequence ID" value="NZ_FOWC01000002.1"/>
</dbReference>
<dbReference type="Proteomes" id="UP000199137">
    <property type="component" value="Unassembled WGS sequence"/>
</dbReference>
<evidence type="ECO:0000256" key="5">
    <source>
        <dbReference type="ARBA" id="ARBA00023002"/>
    </source>
</evidence>
<keyword evidence="7 9" id="KW-0503">Monooxygenase</keyword>
<evidence type="ECO:0000256" key="8">
    <source>
        <dbReference type="ARBA" id="ARBA00055433"/>
    </source>
</evidence>
<dbReference type="AlphaFoldDB" id="A0A1I5INX9"/>
<protein>
    <submittedName>
        <fullName evidence="10">Cytochrome P450</fullName>
    </submittedName>
</protein>
<dbReference type="PROSITE" id="PS00086">
    <property type="entry name" value="CYTOCHROME_P450"/>
    <property type="match status" value="1"/>
</dbReference>
<gene>
    <name evidence="10" type="ORF">SAMN05421854_102579</name>
</gene>
<dbReference type="GO" id="GO:0020037">
    <property type="term" value="F:heme binding"/>
    <property type="evidence" value="ECO:0007669"/>
    <property type="project" value="InterPro"/>
</dbReference>
<dbReference type="GO" id="GO:0005506">
    <property type="term" value="F:iron ion binding"/>
    <property type="evidence" value="ECO:0007669"/>
    <property type="project" value="InterPro"/>
</dbReference>
<reference evidence="10 11" key="1">
    <citation type="submission" date="2016-10" db="EMBL/GenBank/DDBJ databases">
        <authorList>
            <person name="de Groot N.N."/>
        </authorList>
    </citation>
    <scope>NUCLEOTIDE SEQUENCE [LARGE SCALE GENOMIC DNA]</scope>
    <source>
        <strain evidence="10 11">DSM 44637</strain>
    </source>
</reference>
<dbReference type="CDD" id="cd11030">
    <property type="entry name" value="CYP105-like"/>
    <property type="match status" value="1"/>
</dbReference>
<name>A0A1I5INX9_9PSEU</name>
<keyword evidence="6 9" id="KW-0408">Iron</keyword>
<sequence length="397" mass="43886">MLVPEDELTAAPELELARACPYRPNAQHVRVRDAARPVRMRLPSGMPVWAVAGHRGIRAVLADDRFSADRQRQGFPFAVDGQPGAFRRTMISMDGAEHRAARSAVAGEFTVRRVRQLRPRIDRIVHECLDALLAGPKPADLVRALALPVPSRVICEQLGVPYSDHDFFQTRSTTMLLRTATAPQRLRAIDELLAALETLIAEKEAAPPEDLLGRQIRKGREDGEYRRTALVRMAFLLLVAGHETTANMISLGALNLAERPLLAAALRADPARAPLLVEELLRRFTIAEFIPTRVATEDVHLDGERIAAGEVVVLLCNAADHDPAVFPGPRRGARDHLAFGHGPHQCLGQQLARTELEIVYTALATRLPGLRAAVPARRLRFKTDAEIYGIHEFPVTW</sequence>
<dbReference type="PRINTS" id="PR00359">
    <property type="entry name" value="BP450"/>
</dbReference>
<evidence type="ECO:0000256" key="6">
    <source>
        <dbReference type="ARBA" id="ARBA00023004"/>
    </source>
</evidence>
<dbReference type="Gene3D" id="1.10.630.10">
    <property type="entry name" value="Cytochrome P450"/>
    <property type="match status" value="1"/>
</dbReference>
<evidence type="ECO:0000256" key="7">
    <source>
        <dbReference type="ARBA" id="ARBA00023033"/>
    </source>
</evidence>
<keyword evidence="3 9" id="KW-0349">Heme</keyword>
<evidence type="ECO:0000313" key="10">
    <source>
        <dbReference type="EMBL" id="SFO62143.1"/>
    </source>
</evidence>
<comment type="function">
    <text evidence="8">Involved in the coupling of aromatic side chains of the heptapeptide of vancomycin.</text>
</comment>
<evidence type="ECO:0000313" key="11">
    <source>
        <dbReference type="Proteomes" id="UP000199137"/>
    </source>
</evidence>
<dbReference type="SUPFAM" id="SSF48264">
    <property type="entry name" value="Cytochrome P450"/>
    <property type="match status" value="1"/>
</dbReference>
<evidence type="ECO:0000256" key="4">
    <source>
        <dbReference type="ARBA" id="ARBA00022723"/>
    </source>
</evidence>
<organism evidence="10 11">
    <name type="scientific">Amycolatopsis rubida</name>
    <dbReference type="NCBI Taxonomy" id="112413"/>
    <lineage>
        <taxon>Bacteria</taxon>
        <taxon>Bacillati</taxon>
        <taxon>Actinomycetota</taxon>
        <taxon>Actinomycetes</taxon>
        <taxon>Pseudonocardiales</taxon>
        <taxon>Pseudonocardiaceae</taxon>
        <taxon>Amycolatopsis</taxon>
    </lineage>
</organism>
<dbReference type="PANTHER" id="PTHR46696">
    <property type="entry name" value="P450, PUTATIVE (EUROFUNG)-RELATED"/>
    <property type="match status" value="1"/>
</dbReference>
<comment type="pathway">
    <text evidence="1">Antibiotic biosynthesis; vancomycin biosynthesis.</text>
</comment>
<dbReference type="STRING" id="112413.SAMN05421854_102579"/>
<proteinExistence type="inferred from homology"/>
<evidence type="ECO:0000256" key="3">
    <source>
        <dbReference type="ARBA" id="ARBA00022617"/>
    </source>
</evidence>
<dbReference type="EMBL" id="FOWC01000002">
    <property type="protein sequence ID" value="SFO62143.1"/>
    <property type="molecule type" value="Genomic_DNA"/>
</dbReference>
<dbReference type="InterPro" id="IPR017972">
    <property type="entry name" value="Cyt_P450_CS"/>
</dbReference>
<evidence type="ECO:0000256" key="1">
    <source>
        <dbReference type="ARBA" id="ARBA00004660"/>
    </source>
</evidence>
<dbReference type="InterPro" id="IPR002397">
    <property type="entry name" value="Cyt_P450_B"/>
</dbReference>